<dbReference type="InterPro" id="IPR017021">
    <property type="entry name" value="UCP033763"/>
</dbReference>
<dbReference type="SUPFAM" id="SSF102462">
    <property type="entry name" value="Peptidyl-tRNA hydrolase II"/>
    <property type="match status" value="1"/>
</dbReference>
<evidence type="ECO:0008006" key="3">
    <source>
        <dbReference type="Google" id="ProtNLM"/>
    </source>
</evidence>
<dbReference type="Proteomes" id="UP000536624">
    <property type="component" value="Unassembled WGS sequence"/>
</dbReference>
<comment type="caution">
    <text evidence="1">The sequence shown here is derived from an EMBL/GenBank/DDBJ whole genome shotgun (WGS) entry which is preliminary data.</text>
</comment>
<protein>
    <recommendedName>
        <fullName evidence="3">DUF2000 domain-containing protein</fullName>
    </recommendedName>
</protein>
<dbReference type="Pfam" id="PF09391">
    <property type="entry name" value="DUF2000"/>
    <property type="match status" value="1"/>
</dbReference>
<gene>
    <name evidence="1" type="ORF">SMALB_7439</name>
</gene>
<evidence type="ECO:0000313" key="2">
    <source>
        <dbReference type="Proteomes" id="UP000536624"/>
    </source>
</evidence>
<accession>A0A7X6B1I2</accession>
<organism evidence="1 2">
    <name type="scientific">Streptomyces malaysiensis</name>
    <dbReference type="NCBI Taxonomy" id="92644"/>
    <lineage>
        <taxon>Bacteria</taxon>
        <taxon>Bacillati</taxon>
        <taxon>Actinomycetota</taxon>
        <taxon>Actinomycetes</taxon>
        <taxon>Kitasatosporales</taxon>
        <taxon>Streptomycetaceae</taxon>
        <taxon>Streptomyces</taxon>
        <taxon>Streptomyces violaceusniger group</taxon>
    </lineage>
</organism>
<evidence type="ECO:0000313" key="1">
    <source>
        <dbReference type="EMBL" id="NIY69322.1"/>
    </source>
</evidence>
<dbReference type="RefSeq" id="WP_167503959.1">
    <property type="nucleotide sequence ID" value="NZ_JAALLH010000001.1"/>
</dbReference>
<dbReference type="PIRSF" id="PIRSF033736">
    <property type="entry name" value="UCP033763"/>
    <property type="match status" value="1"/>
</dbReference>
<dbReference type="EMBL" id="JAALLH010000001">
    <property type="protein sequence ID" value="NIY69322.1"/>
    <property type="molecule type" value="Genomic_DNA"/>
</dbReference>
<dbReference type="InterPro" id="IPR023476">
    <property type="entry name" value="Pep_tRNA_hydro_II_dom_sf"/>
</dbReference>
<dbReference type="Gene3D" id="3.40.1490.10">
    <property type="entry name" value="Bit1"/>
    <property type="match status" value="1"/>
</dbReference>
<reference evidence="1 2" key="1">
    <citation type="submission" date="2020-02" db="EMBL/GenBank/DDBJ databases">
        <title>Streptomyces malaysiensis DSM14702 (JHCC583434, PFL_A843) Genome sequencing and assembly.</title>
        <authorList>
            <person name="Samborskyy M."/>
        </authorList>
    </citation>
    <scope>NUCLEOTIDE SEQUENCE [LARGE SCALE GENOMIC DNA]</scope>
    <source>
        <strain evidence="1 2">DSM 14702</strain>
    </source>
</reference>
<dbReference type="AlphaFoldDB" id="A0A7X6B1I2"/>
<dbReference type="InterPro" id="IPR018988">
    <property type="entry name" value="DUF2000"/>
</dbReference>
<name>A0A7X6B1I2_STRMQ</name>
<sequence length="134" mass="14219">MAGKLVIVVDEGLERGVAANVIGLLGISVGRHVEGIVGPDVVDASGISHRGMSTIGLPVLAADDEALNRLYQEASDHPGITVLDVTDAAVSSRDYDAYTQRLQDPERGWRPLGLALTGPRRQVDRLTGRLGLLQ</sequence>
<proteinExistence type="predicted"/>